<gene>
    <name evidence="6" type="ORF">HD600_000456</name>
</gene>
<dbReference type="CDD" id="cd01392">
    <property type="entry name" value="HTH_LacI"/>
    <property type="match status" value="1"/>
</dbReference>
<dbReference type="SUPFAM" id="SSF53822">
    <property type="entry name" value="Periplasmic binding protein-like I"/>
    <property type="match status" value="1"/>
</dbReference>
<keyword evidence="3" id="KW-0238">DNA-binding</keyword>
<dbReference type="InterPro" id="IPR046335">
    <property type="entry name" value="LacI/GalR-like_sensor"/>
</dbReference>
<keyword evidence="7" id="KW-1185">Reference proteome</keyword>
<dbReference type="EMBL" id="JACHMU010000001">
    <property type="protein sequence ID" value="MBB5741959.1"/>
    <property type="molecule type" value="Genomic_DNA"/>
</dbReference>
<dbReference type="Gene3D" id="1.10.260.40">
    <property type="entry name" value="lambda repressor-like DNA-binding domains"/>
    <property type="match status" value="1"/>
</dbReference>
<organism evidence="6 7">
    <name type="scientific">Microbacterium ginsengiterrae</name>
    <dbReference type="NCBI Taxonomy" id="546115"/>
    <lineage>
        <taxon>Bacteria</taxon>
        <taxon>Bacillati</taxon>
        <taxon>Actinomycetota</taxon>
        <taxon>Actinomycetes</taxon>
        <taxon>Micrococcales</taxon>
        <taxon>Microbacteriaceae</taxon>
        <taxon>Microbacterium</taxon>
    </lineage>
</organism>
<evidence type="ECO:0000256" key="1">
    <source>
        <dbReference type="ARBA" id="ARBA00022491"/>
    </source>
</evidence>
<dbReference type="Gene3D" id="3.40.50.2300">
    <property type="match status" value="2"/>
</dbReference>
<evidence type="ECO:0000256" key="4">
    <source>
        <dbReference type="ARBA" id="ARBA00023163"/>
    </source>
</evidence>
<dbReference type="PROSITE" id="PS50932">
    <property type="entry name" value="HTH_LACI_2"/>
    <property type="match status" value="1"/>
</dbReference>
<keyword evidence="1" id="KW-0678">Repressor</keyword>
<accession>A0A7W9FC94</accession>
<evidence type="ECO:0000256" key="2">
    <source>
        <dbReference type="ARBA" id="ARBA00023015"/>
    </source>
</evidence>
<keyword evidence="4" id="KW-0804">Transcription</keyword>
<dbReference type="InterPro" id="IPR028082">
    <property type="entry name" value="Peripla_BP_I"/>
</dbReference>
<comment type="caution">
    <text evidence="6">The sequence shown here is derived from an EMBL/GenBank/DDBJ whole genome shotgun (WGS) entry which is preliminary data.</text>
</comment>
<feature type="domain" description="HTH lacI-type" evidence="5">
    <location>
        <begin position="15"/>
        <end position="69"/>
    </location>
</feature>
<evidence type="ECO:0000259" key="5">
    <source>
        <dbReference type="PROSITE" id="PS50932"/>
    </source>
</evidence>
<dbReference type="Pfam" id="PF00356">
    <property type="entry name" value="LacI"/>
    <property type="match status" value="1"/>
</dbReference>
<dbReference type="PROSITE" id="PS00356">
    <property type="entry name" value="HTH_LACI_1"/>
    <property type="match status" value="1"/>
</dbReference>
<dbReference type="Pfam" id="PF13377">
    <property type="entry name" value="Peripla_BP_3"/>
    <property type="match status" value="1"/>
</dbReference>
<dbReference type="InterPro" id="IPR010982">
    <property type="entry name" value="Lambda_DNA-bd_dom_sf"/>
</dbReference>
<dbReference type="GO" id="GO:0000976">
    <property type="term" value="F:transcription cis-regulatory region binding"/>
    <property type="evidence" value="ECO:0007669"/>
    <property type="project" value="TreeGrafter"/>
</dbReference>
<keyword evidence="2" id="KW-0805">Transcription regulation</keyword>
<sequence length="361" mass="38288">MQDETVSSGMRANRATIVDVARLAGVSTATAGRALGGYGQVGKKSAASVRAAAQELGYHSNEVARSMRSGRTSTIGLVIADISGSFFEQTTLAIVRTAAQRGYHTLVLNTDEDLTAEADAVRVLLDKRVDGLIVVTSSRTGHDHLVNGGDLVAPLVFLDRRTEDVPACVVSTEDRETAREAAKLFSELGHTRIGMLTTTSKLGGKLLPYDSKQAVSTMHDRVSGLLEGIADAGLQLADNHLVYTDPDHNEAKTNAIRLLSGEERPTAVLAANAETALAIMDACNELGLEVGTDVSIVAFDDPSWARLLTPSLSVVARPVYDLGAAAVEKLIVQMRGEHDRPDSLTLPATIILRDSVGPPRT</sequence>
<dbReference type="InterPro" id="IPR000843">
    <property type="entry name" value="HTH_LacI"/>
</dbReference>
<dbReference type="SUPFAM" id="SSF47413">
    <property type="entry name" value="lambda repressor-like DNA-binding domains"/>
    <property type="match status" value="1"/>
</dbReference>
<evidence type="ECO:0000256" key="3">
    <source>
        <dbReference type="ARBA" id="ARBA00023125"/>
    </source>
</evidence>
<dbReference type="SMART" id="SM00354">
    <property type="entry name" value="HTH_LACI"/>
    <property type="match status" value="1"/>
</dbReference>
<dbReference type="GO" id="GO:0003700">
    <property type="term" value="F:DNA-binding transcription factor activity"/>
    <property type="evidence" value="ECO:0007669"/>
    <property type="project" value="TreeGrafter"/>
</dbReference>
<name>A0A7W9FC94_9MICO</name>
<dbReference type="Proteomes" id="UP000517712">
    <property type="component" value="Unassembled WGS sequence"/>
</dbReference>
<dbReference type="AlphaFoldDB" id="A0A7W9FC94"/>
<evidence type="ECO:0000313" key="7">
    <source>
        <dbReference type="Proteomes" id="UP000517712"/>
    </source>
</evidence>
<dbReference type="RefSeq" id="WP_184281302.1">
    <property type="nucleotide sequence ID" value="NZ_BAAAPG010000003.1"/>
</dbReference>
<reference evidence="6 7" key="1">
    <citation type="submission" date="2020-08" db="EMBL/GenBank/DDBJ databases">
        <title>Sequencing the genomes of 1000 actinobacteria strains.</title>
        <authorList>
            <person name="Klenk H.-P."/>
        </authorList>
    </citation>
    <scope>NUCLEOTIDE SEQUENCE [LARGE SCALE GENOMIC DNA]</scope>
    <source>
        <strain evidence="6 7">DSM 24823</strain>
    </source>
</reference>
<protein>
    <submittedName>
        <fullName evidence="6">LacI family transcriptional regulator</fullName>
    </submittedName>
</protein>
<dbReference type="PANTHER" id="PTHR30146">
    <property type="entry name" value="LACI-RELATED TRANSCRIPTIONAL REPRESSOR"/>
    <property type="match status" value="1"/>
</dbReference>
<evidence type="ECO:0000313" key="6">
    <source>
        <dbReference type="EMBL" id="MBB5741959.1"/>
    </source>
</evidence>
<dbReference type="PANTHER" id="PTHR30146:SF148">
    <property type="entry name" value="HTH-TYPE TRANSCRIPTIONAL REPRESSOR PURR-RELATED"/>
    <property type="match status" value="1"/>
</dbReference>
<dbReference type="CDD" id="cd06267">
    <property type="entry name" value="PBP1_LacI_sugar_binding-like"/>
    <property type="match status" value="1"/>
</dbReference>
<proteinExistence type="predicted"/>